<accession>A0A4P6FDC2</accession>
<evidence type="ECO:0000313" key="5">
    <source>
        <dbReference type="Proteomes" id="UP000291259"/>
    </source>
</evidence>
<evidence type="ECO:0000256" key="3">
    <source>
        <dbReference type="PIRSR" id="PIRSR605502-1"/>
    </source>
</evidence>
<evidence type="ECO:0000313" key="4">
    <source>
        <dbReference type="EMBL" id="QAY72983.1"/>
    </source>
</evidence>
<comment type="similarity">
    <text evidence="1">Belongs to the ADP-ribosylglycohydrolase family.</text>
</comment>
<feature type="binding site" evidence="3">
    <location>
        <position position="272"/>
    </location>
    <ligand>
        <name>Mg(2+)</name>
        <dbReference type="ChEBI" id="CHEBI:18420"/>
        <label>1</label>
    </ligand>
</feature>
<dbReference type="Proteomes" id="UP000291259">
    <property type="component" value="Chromosome"/>
</dbReference>
<name>A0A4P6FDC2_9MICO</name>
<organism evidence="4 5">
    <name type="scientific">Agromyces protaetiae</name>
    <dbReference type="NCBI Taxonomy" id="2509455"/>
    <lineage>
        <taxon>Bacteria</taxon>
        <taxon>Bacillati</taxon>
        <taxon>Actinomycetota</taxon>
        <taxon>Actinomycetes</taxon>
        <taxon>Micrococcales</taxon>
        <taxon>Microbacteriaceae</taxon>
        <taxon>Agromyces</taxon>
    </lineage>
</organism>
<feature type="binding site" evidence="3">
    <location>
        <position position="61"/>
    </location>
    <ligand>
        <name>Mg(2+)</name>
        <dbReference type="ChEBI" id="CHEBI:18420"/>
        <label>1</label>
    </ligand>
</feature>
<feature type="binding site" evidence="3">
    <location>
        <position position="273"/>
    </location>
    <ligand>
        <name>Mg(2+)</name>
        <dbReference type="ChEBI" id="CHEBI:18420"/>
        <label>1</label>
    </ligand>
</feature>
<dbReference type="GO" id="GO:0046872">
    <property type="term" value="F:metal ion binding"/>
    <property type="evidence" value="ECO:0007669"/>
    <property type="project" value="UniProtKB-KW"/>
</dbReference>
<proteinExistence type="inferred from homology"/>
<evidence type="ECO:0000256" key="2">
    <source>
        <dbReference type="ARBA" id="ARBA00022801"/>
    </source>
</evidence>
<protein>
    <submittedName>
        <fullName evidence="4">ADP-ribosylglycohydrolase family protein</fullName>
    </submittedName>
</protein>
<dbReference type="SUPFAM" id="SSF101478">
    <property type="entry name" value="ADP-ribosylglycohydrolase"/>
    <property type="match status" value="1"/>
</dbReference>
<dbReference type="Pfam" id="PF03747">
    <property type="entry name" value="ADP_ribosyl_GH"/>
    <property type="match status" value="1"/>
</dbReference>
<dbReference type="InterPro" id="IPR036705">
    <property type="entry name" value="Ribosyl_crysJ1_sf"/>
</dbReference>
<dbReference type="AlphaFoldDB" id="A0A4P6FDC2"/>
<dbReference type="OrthoDB" id="9798107at2"/>
<dbReference type="PANTHER" id="PTHR16222:SF24">
    <property type="entry name" value="ADP-RIBOSYLHYDROLASE ARH3"/>
    <property type="match status" value="1"/>
</dbReference>
<reference evidence="4 5" key="1">
    <citation type="submission" date="2019-01" db="EMBL/GenBank/DDBJ databases">
        <title>Genome sequencing of strain FW100M-8.</title>
        <authorList>
            <person name="Heo J."/>
            <person name="Kim S.-J."/>
            <person name="Kim J.-S."/>
            <person name="Hong S.-B."/>
            <person name="Kwon S.-W."/>
        </authorList>
    </citation>
    <scope>NUCLEOTIDE SEQUENCE [LARGE SCALE GENOMIC DNA]</scope>
    <source>
        <strain evidence="4 5">FW100M-8</strain>
    </source>
</reference>
<dbReference type="Gene3D" id="1.10.4080.10">
    <property type="entry name" value="ADP-ribosylation/Crystallin J1"/>
    <property type="match status" value="1"/>
</dbReference>
<feature type="binding site" evidence="3">
    <location>
        <position position="60"/>
    </location>
    <ligand>
        <name>Mg(2+)</name>
        <dbReference type="ChEBI" id="CHEBI:18420"/>
        <label>1</label>
    </ligand>
</feature>
<dbReference type="PANTHER" id="PTHR16222">
    <property type="entry name" value="ADP-RIBOSYLGLYCOHYDROLASE"/>
    <property type="match status" value="1"/>
</dbReference>
<dbReference type="EMBL" id="CP035491">
    <property type="protein sequence ID" value="QAY72983.1"/>
    <property type="molecule type" value="Genomic_DNA"/>
</dbReference>
<dbReference type="GO" id="GO:0016787">
    <property type="term" value="F:hydrolase activity"/>
    <property type="evidence" value="ECO:0007669"/>
    <property type="project" value="UniProtKB-KW"/>
</dbReference>
<keyword evidence="2 4" id="KW-0378">Hydrolase</keyword>
<comment type="cofactor">
    <cofactor evidence="3">
        <name>Mg(2+)</name>
        <dbReference type="ChEBI" id="CHEBI:18420"/>
    </cofactor>
    <text evidence="3">Binds 2 magnesium ions per subunit.</text>
</comment>
<dbReference type="InterPro" id="IPR050792">
    <property type="entry name" value="ADP-ribosylglycohydrolase"/>
</dbReference>
<gene>
    <name evidence="4" type="ORF">ET445_06135</name>
</gene>
<dbReference type="RefSeq" id="WP_129189793.1">
    <property type="nucleotide sequence ID" value="NZ_CP035491.1"/>
</dbReference>
<evidence type="ECO:0000256" key="1">
    <source>
        <dbReference type="ARBA" id="ARBA00010702"/>
    </source>
</evidence>
<sequence length="320" mass="33250">MPRTPTPALDAAQLDRAIGAVLGSAAGDSLGAPYEFQPSVADDIAITMHAGGMWELGEWTDDTSMSIPVLQALARGESLDDEAVLGRIVVEWQGWAVSAPDVGIQTRQVLAEAQHGGVATAAAAARAAARAVHERTGRSGGNGSLMRTGPVALGHLAAGEEDALETSARLVSDLTHYETDAADASVIWSLAIRHAVLTGRIDIRGPIDRLPVERRARWHELADVAERLHPRDIPGSNGWVVAALQAAWAAIVGADTLRGVLERAVRCGNDTDTVAAIAGSLAGAAYGASAVPAAWRRELHGWPGLRAADLEALVVAAVAP</sequence>
<dbReference type="InterPro" id="IPR005502">
    <property type="entry name" value="Ribosyl_crysJ1"/>
</dbReference>
<feature type="binding site" evidence="3">
    <location>
        <position position="62"/>
    </location>
    <ligand>
        <name>Mg(2+)</name>
        <dbReference type="ChEBI" id="CHEBI:18420"/>
        <label>1</label>
    </ligand>
</feature>
<keyword evidence="5" id="KW-1185">Reference proteome</keyword>
<keyword evidence="3" id="KW-0479">Metal-binding</keyword>
<feature type="binding site" evidence="3">
    <location>
        <position position="270"/>
    </location>
    <ligand>
        <name>Mg(2+)</name>
        <dbReference type="ChEBI" id="CHEBI:18420"/>
        <label>1</label>
    </ligand>
</feature>
<dbReference type="KEGG" id="agf:ET445_06135"/>
<keyword evidence="3" id="KW-0460">Magnesium</keyword>